<evidence type="ECO:0000313" key="3">
    <source>
        <dbReference type="EMBL" id="APT73424.1"/>
    </source>
</evidence>
<dbReference type="SUPFAM" id="SSF53756">
    <property type="entry name" value="UDP-Glycosyltransferase/glycogen phosphorylase"/>
    <property type="match status" value="1"/>
</dbReference>
<gene>
    <name evidence="3" type="ORF">BW47_01990</name>
</gene>
<dbReference type="CDD" id="cd03786">
    <property type="entry name" value="GTB_UDP-GlcNAc_2-Epimerase"/>
    <property type="match status" value="1"/>
</dbReference>
<name>A0ABM6GD52_9BACT</name>
<evidence type="ECO:0000259" key="2">
    <source>
        <dbReference type="Pfam" id="PF02350"/>
    </source>
</evidence>
<dbReference type="Proteomes" id="UP000185490">
    <property type="component" value="Chromosome"/>
</dbReference>
<dbReference type="PANTHER" id="PTHR43174">
    <property type="entry name" value="UDP-N-ACETYLGLUCOSAMINE 2-EPIMERASE"/>
    <property type="match status" value="1"/>
</dbReference>
<reference evidence="3 4" key="1">
    <citation type="submission" date="2014-02" db="EMBL/GenBank/DDBJ databases">
        <title>Diversity of Thermotogales isolates from hydrothermal vents.</title>
        <authorList>
            <person name="Haverkamp T.H.A."/>
            <person name="Lossouarn J."/>
            <person name="Geslin C."/>
            <person name="Nesbo C.L."/>
        </authorList>
    </citation>
    <scope>NUCLEOTIDE SEQUENCE [LARGE SCALE GENOMIC DNA]</scope>
    <source>
        <strain evidence="3 4">431</strain>
    </source>
</reference>
<protein>
    <submittedName>
        <fullName evidence="3">UDP-N-acetylglucosamine 2-epimerase</fullName>
    </submittedName>
</protein>
<organism evidence="3 4">
    <name type="scientific">Thermosipho melanesiensis</name>
    <dbReference type="NCBI Taxonomy" id="46541"/>
    <lineage>
        <taxon>Bacteria</taxon>
        <taxon>Thermotogati</taxon>
        <taxon>Thermotogota</taxon>
        <taxon>Thermotogae</taxon>
        <taxon>Thermotogales</taxon>
        <taxon>Fervidobacteriaceae</taxon>
        <taxon>Thermosipho</taxon>
    </lineage>
</organism>
<dbReference type="Pfam" id="PF02350">
    <property type="entry name" value="Epimerase_2"/>
    <property type="match status" value="1"/>
</dbReference>
<feature type="domain" description="UDP-N-acetylglucosamine 2-epimerase" evidence="2">
    <location>
        <begin position="22"/>
        <end position="350"/>
    </location>
</feature>
<comment type="similarity">
    <text evidence="1">Belongs to the UDP-N-acetylglucosamine 2-epimerase family.</text>
</comment>
<keyword evidence="4" id="KW-1185">Reference proteome</keyword>
<proteinExistence type="inferred from homology"/>
<dbReference type="InterPro" id="IPR003331">
    <property type="entry name" value="UDP_GlcNAc_Epimerase_2_dom"/>
</dbReference>
<dbReference type="RefSeq" id="WP_012056596.1">
    <property type="nucleotide sequence ID" value="NZ_CP007389.1"/>
</dbReference>
<keyword evidence="1" id="KW-0413">Isomerase</keyword>
<dbReference type="PANTHER" id="PTHR43174:SF1">
    <property type="entry name" value="UDP-N-ACETYLGLUCOSAMINE 2-EPIMERASE"/>
    <property type="match status" value="1"/>
</dbReference>
<dbReference type="NCBIfam" id="TIGR00236">
    <property type="entry name" value="wecB"/>
    <property type="match status" value="1"/>
</dbReference>
<dbReference type="Gene3D" id="3.40.50.2000">
    <property type="entry name" value="Glycogen Phosphorylase B"/>
    <property type="match status" value="2"/>
</dbReference>
<sequence>MKIVSLVGARPQFIKEAVIHNELKKYENIKEVLIHSGQHYDFNMSDVFFQVLDIKKPEYFLNVGSGLHGEMTGKIMMEFEKVVMKEKPDLILVYGDTNTTLAGAIVGAKLKIPVAHIEAGIRQKPKDMPEEINRVLTDHISTYLFCPTKIAVENLEKENIIDGVYFVGDVMYDLYLLMEERFRYDVYEELKLRENEYILLTLHRDFNVDRKEKLEKILKELNKISKEKKIVFPIHPRTRKRISEFSLKKYLKNLIVIDPIDYLNLMGLVKKSWKIITDSGGLQKESYFARRQAVVLMPDTGWRELIEAKWNILATEEDLYEKVFNKTPINYPENLYGNGNAGEKIGKILEEKL</sequence>
<accession>A0ABM6GD52</accession>
<dbReference type="EMBL" id="CP007389">
    <property type="protein sequence ID" value="APT73424.1"/>
    <property type="molecule type" value="Genomic_DNA"/>
</dbReference>
<evidence type="ECO:0000256" key="1">
    <source>
        <dbReference type="RuleBase" id="RU003513"/>
    </source>
</evidence>
<dbReference type="InterPro" id="IPR029767">
    <property type="entry name" value="WecB-like"/>
</dbReference>
<evidence type="ECO:0000313" key="4">
    <source>
        <dbReference type="Proteomes" id="UP000185490"/>
    </source>
</evidence>